<reference evidence="1" key="2">
    <citation type="submission" date="2024-10" db="UniProtKB">
        <authorList>
            <consortium name="EnsemblProtists"/>
        </authorList>
    </citation>
    <scope>IDENTIFICATION</scope>
</reference>
<dbReference type="InterPro" id="IPR015946">
    <property type="entry name" value="KH_dom-like_a/b"/>
</dbReference>
<dbReference type="SUPFAM" id="SSF82784">
    <property type="entry name" value="OsmC-like"/>
    <property type="match status" value="1"/>
</dbReference>
<keyword evidence="2" id="KW-1185">Reference proteome</keyword>
<evidence type="ECO:0000313" key="2">
    <source>
        <dbReference type="Proteomes" id="UP000013827"/>
    </source>
</evidence>
<dbReference type="RefSeq" id="XP_005766579.1">
    <property type="nucleotide sequence ID" value="XM_005766522.1"/>
</dbReference>
<dbReference type="EnsemblProtists" id="EOD14150">
    <property type="protein sequence ID" value="EOD14150"/>
    <property type="gene ID" value="EMIHUDRAFT_212183"/>
</dbReference>
<dbReference type="PaxDb" id="2903-EOD14150"/>
<dbReference type="InterPro" id="IPR003718">
    <property type="entry name" value="OsmC/Ohr_fam"/>
</dbReference>
<dbReference type="KEGG" id="ehx:EMIHUDRAFT_212183"/>
<accession>A0A0D3ISB5</accession>
<dbReference type="PROSITE" id="PS51257">
    <property type="entry name" value="PROKAR_LIPOPROTEIN"/>
    <property type="match status" value="1"/>
</dbReference>
<organism evidence="1 2">
    <name type="scientific">Emiliania huxleyi (strain CCMP1516)</name>
    <dbReference type="NCBI Taxonomy" id="280463"/>
    <lineage>
        <taxon>Eukaryota</taxon>
        <taxon>Haptista</taxon>
        <taxon>Haptophyta</taxon>
        <taxon>Prymnesiophyceae</taxon>
        <taxon>Isochrysidales</taxon>
        <taxon>Noelaerhabdaceae</taxon>
        <taxon>Emiliania</taxon>
    </lineage>
</organism>
<dbReference type="AlphaFoldDB" id="A0A0D3ISB5"/>
<dbReference type="Proteomes" id="UP000013827">
    <property type="component" value="Unassembled WGS sequence"/>
</dbReference>
<protein>
    <recommendedName>
        <fullName evidence="3">OsmC family protein</fullName>
    </recommendedName>
</protein>
<evidence type="ECO:0000313" key="1">
    <source>
        <dbReference type="EnsemblProtists" id="EOD14150"/>
    </source>
</evidence>
<name>A0A0D3ISB5_EMIH1</name>
<dbReference type="Gene3D" id="3.30.300.20">
    <property type="match status" value="1"/>
</dbReference>
<dbReference type="InterPro" id="IPR036102">
    <property type="entry name" value="OsmC/Ohrsf"/>
</dbReference>
<reference evidence="2" key="1">
    <citation type="journal article" date="2013" name="Nature">
        <title>Pan genome of the phytoplankton Emiliania underpins its global distribution.</title>
        <authorList>
            <person name="Read B.A."/>
            <person name="Kegel J."/>
            <person name="Klute M.J."/>
            <person name="Kuo A."/>
            <person name="Lefebvre S.C."/>
            <person name="Maumus F."/>
            <person name="Mayer C."/>
            <person name="Miller J."/>
            <person name="Monier A."/>
            <person name="Salamov A."/>
            <person name="Young J."/>
            <person name="Aguilar M."/>
            <person name="Claverie J.M."/>
            <person name="Frickenhaus S."/>
            <person name="Gonzalez K."/>
            <person name="Herman E.K."/>
            <person name="Lin Y.C."/>
            <person name="Napier J."/>
            <person name="Ogata H."/>
            <person name="Sarno A.F."/>
            <person name="Shmutz J."/>
            <person name="Schroeder D."/>
            <person name="de Vargas C."/>
            <person name="Verret F."/>
            <person name="von Dassow P."/>
            <person name="Valentin K."/>
            <person name="Van de Peer Y."/>
            <person name="Wheeler G."/>
            <person name="Dacks J.B."/>
            <person name="Delwiche C.F."/>
            <person name="Dyhrman S.T."/>
            <person name="Glockner G."/>
            <person name="John U."/>
            <person name="Richards T."/>
            <person name="Worden A.Z."/>
            <person name="Zhang X."/>
            <person name="Grigoriev I.V."/>
            <person name="Allen A.E."/>
            <person name="Bidle K."/>
            <person name="Borodovsky M."/>
            <person name="Bowler C."/>
            <person name="Brownlee C."/>
            <person name="Cock J.M."/>
            <person name="Elias M."/>
            <person name="Gladyshev V.N."/>
            <person name="Groth M."/>
            <person name="Guda C."/>
            <person name="Hadaegh A."/>
            <person name="Iglesias-Rodriguez M.D."/>
            <person name="Jenkins J."/>
            <person name="Jones B.M."/>
            <person name="Lawson T."/>
            <person name="Leese F."/>
            <person name="Lindquist E."/>
            <person name="Lobanov A."/>
            <person name="Lomsadze A."/>
            <person name="Malik S.B."/>
            <person name="Marsh M.E."/>
            <person name="Mackinder L."/>
            <person name="Mock T."/>
            <person name="Mueller-Roeber B."/>
            <person name="Pagarete A."/>
            <person name="Parker M."/>
            <person name="Probert I."/>
            <person name="Quesneville H."/>
            <person name="Raines C."/>
            <person name="Rensing S.A."/>
            <person name="Riano-Pachon D.M."/>
            <person name="Richier S."/>
            <person name="Rokitta S."/>
            <person name="Shiraiwa Y."/>
            <person name="Soanes D.M."/>
            <person name="van der Giezen M."/>
            <person name="Wahlund T.M."/>
            <person name="Williams B."/>
            <person name="Wilson W."/>
            <person name="Wolfe G."/>
            <person name="Wurch L.L."/>
        </authorList>
    </citation>
    <scope>NUCLEOTIDE SEQUENCE</scope>
</reference>
<dbReference type="HOGENOM" id="CLU_100275_2_1_1"/>
<dbReference type="Pfam" id="PF02566">
    <property type="entry name" value="OsmC"/>
    <property type="match status" value="1"/>
</dbReference>
<dbReference type="OMA" id="CKLEVEW"/>
<sequence length="168" mass="17691">MRYRLVATSFGGVGCTSTIRGAVRHTLQTDLPTQMGGGDSAAQPIEALLASLLGCKVATAHYVARHLWARPHNRFESIEFADVEARHRLNQPPGALHLPITEPPPSPPGLTRVSGVARVHLPAGSPLTADDVAVLGRVVEQRCPIAAMLAAAGVEMDMEWVPGGAAPL</sequence>
<evidence type="ECO:0008006" key="3">
    <source>
        <dbReference type="Google" id="ProtNLM"/>
    </source>
</evidence>
<dbReference type="GeneID" id="17260226"/>
<proteinExistence type="predicted"/>